<evidence type="ECO:0000313" key="2">
    <source>
        <dbReference type="Proteomes" id="UP000006281"/>
    </source>
</evidence>
<dbReference type="BioCyc" id="SESP1179773:BN6_RS23755-MONOMER"/>
<dbReference type="KEGG" id="sesp:BN6_49130"/>
<proteinExistence type="predicted"/>
<keyword evidence="2" id="KW-1185">Reference proteome</keyword>
<dbReference type="HOGENOM" id="CLU_1609605_0_0_11"/>
<dbReference type="eggNOG" id="ENOG50313C6">
    <property type="taxonomic scope" value="Bacteria"/>
</dbReference>
<dbReference type="EMBL" id="HE804045">
    <property type="protein sequence ID" value="CCH32183.1"/>
    <property type="molecule type" value="Genomic_DNA"/>
</dbReference>
<gene>
    <name evidence="1" type="ordered locus">BN6_49130</name>
</gene>
<evidence type="ECO:0000313" key="1">
    <source>
        <dbReference type="EMBL" id="CCH32183.1"/>
    </source>
</evidence>
<protein>
    <submittedName>
        <fullName evidence="1">Uncharacterized protein</fullName>
    </submittedName>
</protein>
<dbReference type="Proteomes" id="UP000006281">
    <property type="component" value="Chromosome"/>
</dbReference>
<accession>K0K6J5</accession>
<dbReference type="AlphaFoldDB" id="K0K6J5"/>
<organism evidence="1 2">
    <name type="scientific">Saccharothrix espanaensis (strain ATCC 51144 / DSM 44229 / JCM 9112 / NBRC 15066 / NRRL 15764)</name>
    <dbReference type="NCBI Taxonomy" id="1179773"/>
    <lineage>
        <taxon>Bacteria</taxon>
        <taxon>Bacillati</taxon>
        <taxon>Actinomycetota</taxon>
        <taxon>Actinomycetes</taxon>
        <taxon>Pseudonocardiales</taxon>
        <taxon>Pseudonocardiaceae</taxon>
        <taxon>Saccharothrix</taxon>
    </lineage>
</organism>
<dbReference type="PATRIC" id="fig|1179773.3.peg.4928"/>
<reference evidence="1 2" key="1">
    <citation type="journal article" date="2012" name="BMC Genomics">
        <title>Complete genome sequence of Saccharothrix espanaensis DSM 44229T and comparison to the other completely sequenced Pseudonocardiaceae.</title>
        <authorList>
            <person name="Strobel T."/>
            <person name="Al-Dilaimi A."/>
            <person name="Blom J."/>
            <person name="Gessner A."/>
            <person name="Kalinowski J."/>
            <person name="Luzhetska M."/>
            <person name="Puhler A."/>
            <person name="Szczepanowski R."/>
            <person name="Bechthold A."/>
            <person name="Ruckert C."/>
        </authorList>
    </citation>
    <scope>NUCLEOTIDE SEQUENCE [LARGE SCALE GENOMIC DNA]</scope>
    <source>
        <strain evidence="2">ATCC 51144 / DSM 44229 / JCM 9112 / NBRC 15066 / NRRL 15764</strain>
    </source>
</reference>
<sequence>MGGTVVGRTALLTAGALICVLLGGCGKSDRPGLEVDGDLGEIGTASGEAGARDAARAYLDAWASGNSTIACGLLTAAKAREFGTKFGDGTCPSAFTGVWNRMSESARKAYADVQITEVKVSALGGGPQSAKVRVSQKLDGPLNKDDDFTWRYESGRWLTKEDPEG</sequence>
<name>K0K6J5_SACES</name>